<feature type="region of interest" description="Disordered" evidence="1">
    <location>
        <begin position="1"/>
        <end position="116"/>
    </location>
</feature>
<reference evidence="3" key="1">
    <citation type="journal article" date="2019" name="Int. J. Syst. Evol. Microbiol.">
        <title>The Global Catalogue of Microorganisms (GCM) 10K type strain sequencing project: providing services to taxonomists for standard genome sequencing and annotation.</title>
        <authorList>
            <consortium name="The Broad Institute Genomics Platform"/>
            <consortium name="The Broad Institute Genome Sequencing Center for Infectious Disease"/>
            <person name="Wu L."/>
            <person name="Ma J."/>
        </authorList>
    </citation>
    <scope>NUCLEOTIDE SEQUENCE [LARGE SCALE GENOMIC DNA]</scope>
    <source>
        <strain evidence="3">JCM 16902</strain>
    </source>
</reference>
<protein>
    <submittedName>
        <fullName evidence="2">Uncharacterized protein</fullName>
    </submittedName>
</protein>
<sequence>MVSDTDAFGSPETDALELVLSSEPSPQAAPPAPEPPAPEPYESETVVLPQPGEPSPEPAAGLDLLDGVDPEPEYVPALIDGDDEPMVLDQPVTTTDAEPVQAEDTLMAGDDYGDVL</sequence>
<evidence type="ECO:0000313" key="2">
    <source>
        <dbReference type="EMBL" id="GAA3621000.1"/>
    </source>
</evidence>
<name>A0ABP6ZW71_9ACTN</name>
<evidence type="ECO:0000256" key="1">
    <source>
        <dbReference type="SAM" id="MobiDB-lite"/>
    </source>
</evidence>
<comment type="caution">
    <text evidence="2">The sequence shown here is derived from an EMBL/GenBank/DDBJ whole genome shotgun (WGS) entry which is preliminary data.</text>
</comment>
<organism evidence="2 3">
    <name type="scientific">Kineosporia mesophila</name>
    <dbReference type="NCBI Taxonomy" id="566012"/>
    <lineage>
        <taxon>Bacteria</taxon>
        <taxon>Bacillati</taxon>
        <taxon>Actinomycetota</taxon>
        <taxon>Actinomycetes</taxon>
        <taxon>Kineosporiales</taxon>
        <taxon>Kineosporiaceae</taxon>
        <taxon>Kineosporia</taxon>
    </lineage>
</organism>
<accession>A0ABP6ZW71</accession>
<evidence type="ECO:0000313" key="3">
    <source>
        <dbReference type="Proteomes" id="UP001501074"/>
    </source>
</evidence>
<dbReference type="Proteomes" id="UP001501074">
    <property type="component" value="Unassembled WGS sequence"/>
</dbReference>
<feature type="compositionally biased region" description="Pro residues" evidence="1">
    <location>
        <begin position="27"/>
        <end position="39"/>
    </location>
</feature>
<keyword evidence="3" id="KW-1185">Reference proteome</keyword>
<dbReference type="EMBL" id="BAAAZO010000008">
    <property type="protein sequence ID" value="GAA3621000.1"/>
    <property type="molecule type" value="Genomic_DNA"/>
</dbReference>
<gene>
    <name evidence="2" type="ORF">GCM10022223_42310</name>
</gene>
<dbReference type="RefSeq" id="WP_231487130.1">
    <property type="nucleotide sequence ID" value="NZ_BAAAZO010000008.1"/>
</dbReference>
<proteinExistence type="predicted"/>